<proteinExistence type="predicted"/>
<protein>
    <submittedName>
        <fullName evidence="1">Uncharacterized protein</fullName>
    </submittedName>
</protein>
<reference evidence="1 2" key="1">
    <citation type="submission" date="2011-03" db="EMBL/GenBank/DDBJ databases">
        <authorList>
            <person name="Weinstock G."/>
            <person name="Sodergren E."/>
            <person name="Clifton S."/>
            <person name="Fulton L."/>
            <person name="Fulton B."/>
            <person name="Courtney L."/>
            <person name="Fronick C."/>
            <person name="Harrison M."/>
            <person name="Strong C."/>
            <person name="Farmer C."/>
            <person name="Delahaunty K."/>
            <person name="Markovic C."/>
            <person name="Hall O."/>
            <person name="Minx P."/>
            <person name="Tomlinson C."/>
            <person name="Mitreva M."/>
            <person name="Hou S."/>
            <person name="Chen J."/>
            <person name="Wollam A."/>
            <person name="Pepin K.H."/>
            <person name="Johnson M."/>
            <person name="Bhonagiri V."/>
            <person name="Zhang X."/>
            <person name="Suruliraj S."/>
            <person name="Warren W."/>
            <person name="Chinwalla A."/>
            <person name="Mardis E.R."/>
            <person name="Wilson R.K."/>
        </authorList>
    </citation>
    <scope>NUCLEOTIDE SEQUENCE [LARGE SCALE GENOMIC DNA]</scope>
    <source>
        <strain evidence="1 2">YIT 11840</strain>
    </source>
</reference>
<evidence type="ECO:0000313" key="1">
    <source>
        <dbReference type="EMBL" id="EHH00971.1"/>
    </source>
</evidence>
<comment type="caution">
    <text evidence="1">The sequence shown here is derived from an EMBL/GenBank/DDBJ whole genome shotgun (WGS) entry which is preliminary data.</text>
</comment>
<gene>
    <name evidence="1" type="ORF">HMPREF9441_01019</name>
</gene>
<dbReference type="HOGENOM" id="CLU_3293623_0_0_10"/>
<dbReference type="Proteomes" id="UP000003598">
    <property type="component" value="Unassembled WGS sequence"/>
</dbReference>
<sequence>MHAGPQHLSRPLRDLNISKLFYRCITSAKIAIIYLKRLMK</sequence>
<dbReference type="STRING" id="762968.HMPREF9441_01019"/>
<name>G5SP24_9BACT</name>
<accession>G5SP24</accession>
<evidence type="ECO:0000313" key="2">
    <source>
        <dbReference type="Proteomes" id="UP000003598"/>
    </source>
</evidence>
<organism evidence="1 2">
    <name type="scientific">Paraprevotella clara YIT 11840</name>
    <dbReference type="NCBI Taxonomy" id="762968"/>
    <lineage>
        <taxon>Bacteria</taxon>
        <taxon>Pseudomonadati</taxon>
        <taxon>Bacteroidota</taxon>
        <taxon>Bacteroidia</taxon>
        <taxon>Bacteroidales</taxon>
        <taxon>Prevotellaceae</taxon>
        <taxon>Paraprevotella</taxon>
    </lineage>
</organism>
<keyword evidence="2" id="KW-1185">Reference proteome</keyword>
<dbReference type="EMBL" id="AFFY01000016">
    <property type="protein sequence ID" value="EHH00971.1"/>
    <property type="molecule type" value="Genomic_DNA"/>
</dbReference>
<dbReference type="AlphaFoldDB" id="G5SP24"/>